<feature type="compositionally biased region" description="Basic and acidic residues" evidence="3">
    <location>
        <begin position="315"/>
        <end position="326"/>
    </location>
</feature>
<feature type="compositionally biased region" description="Polar residues" evidence="3">
    <location>
        <begin position="11"/>
        <end position="25"/>
    </location>
</feature>
<feature type="compositionally biased region" description="Basic and acidic residues" evidence="3">
    <location>
        <begin position="1"/>
        <end position="10"/>
    </location>
</feature>
<feature type="region of interest" description="Disordered" evidence="3">
    <location>
        <begin position="315"/>
        <end position="395"/>
    </location>
</feature>
<dbReference type="PROSITE" id="PS51542">
    <property type="entry name" value="FYRN"/>
    <property type="match status" value="1"/>
</dbReference>
<dbReference type="PANTHER" id="PTHR22715">
    <property type="entry name" value="TRANSFORMING GROWTH FACTOR BETA REGULATED GENE 1"/>
    <property type="match status" value="1"/>
</dbReference>
<feature type="region of interest" description="Disordered" evidence="3">
    <location>
        <begin position="222"/>
        <end position="295"/>
    </location>
</feature>
<keyword evidence="2" id="KW-0539">Nucleus</keyword>
<dbReference type="GO" id="GO:0005634">
    <property type="term" value="C:nucleus"/>
    <property type="evidence" value="ECO:0007669"/>
    <property type="project" value="UniProtKB-SubCell"/>
</dbReference>
<comment type="subcellular location">
    <subcellularLocation>
        <location evidence="1">Nucleus</location>
    </subcellularLocation>
</comment>
<gene>
    <name evidence="4" type="ORF">g.35502</name>
</gene>
<protein>
    <recommendedName>
        <fullName evidence="5">Transforming growth factor beta regulator 1</fullName>
    </recommendedName>
</protein>
<dbReference type="Pfam" id="PF05965">
    <property type="entry name" value="FYRC"/>
    <property type="match status" value="1"/>
</dbReference>
<dbReference type="EMBL" id="GDKF01008889">
    <property type="protein sequence ID" value="JAT69733.1"/>
    <property type="molecule type" value="Transcribed_RNA"/>
</dbReference>
<dbReference type="Gene3D" id="3.30.160.360">
    <property type="match status" value="1"/>
</dbReference>
<evidence type="ECO:0000256" key="1">
    <source>
        <dbReference type="ARBA" id="ARBA00004123"/>
    </source>
</evidence>
<feature type="compositionally biased region" description="Polar residues" evidence="3">
    <location>
        <begin position="153"/>
        <end position="165"/>
    </location>
</feature>
<proteinExistence type="predicted"/>
<evidence type="ECO:0000256" key="2">
    <source>
        <dbReference type="ARBA" id="ARBA00023242"/>
    </source>
</evidence>
<dbReference type="PANTHER" id="PTHR22715:SF0">
    <property type="entry name" value="TRANSFORMING GROWTH FACTOR BETA REGULATOR 1"/>
    <property type="match status" value="1"/>
</dbReference>
<dbReference type="GO" id="GO:0140993">
    <property type="term" value="F:histone modifying activity"/>
    <property type="evidence" value="ECO:0007669"/>
    <property type="project" value="UniProtKB-ARBA"/>
</dbReference>
<dbReference type="AlphaFoldDB" id="A0A1D1ZSM7"/>
<dbReference type="InterPro" id="IPR003889">
    <property type="entry name" value="FYrich_C"/>
</dbReference>
<feature type="region of interest" description="Disordered" evidence="3">
    <location>
        <begin position="143"/>
        <end position="181"/>
    </location>
</feature>
<dbReference type="InterPro" id="IPR003888">
    <property type="entry name" value="FYrich_N"/>
</dbReference>
<dbReference type="InterPro" id="IPR040092">
    <property type="entry name" value="TBRG1"/>
</dbReference>
<feature type="compositionally biased region" description="Low complexity" evidence="3">
    <location>
        <begin position="366"/>
        <end position="375"/>
    </location>
</feature>
<evidence type="ECO:0000313" key="4">
    <source>
        <dbReference type="EMBL" id="JAT69733.1"/>
    </source>
</evidence>
<dbReference type="GO" id="GO:0051726">
    <property type="term" value="P:regulation of cell cycle"/>
    <property type="evidence" value="ECO:0007669"/>
    <property type="project" value="TreeGrafter"/>
</dbReference>
<name>A0A1D1ZSM7_AUXPR</name>
<evidence type="ECO:0000256" key="3">
    <source>
        <dbReference type="SAM" id="MobiDB-lite"/>
    </source>
</evidence>
<feature type="compositionally biased region" description="Basic residues" evidence="3">
    <location>
        <begin position="572"/>
        <end position="581"/>
    </location>
</feature>
<accession>A0A1D1ZSM7</accession>
<dbReference type="Pfam" id="PF05964">
    <property type="entry name" value="FYRN"/>
    <property type="match status" value="1"/>
</dbReference>
<feature type="region of interest" description="Disordered" evidence="3">
    <location>
        <begin position="418"/>
        <end position="583"/>
    </location>
</feature>
<feature type="compositionally biased region" description="Low complexity" evidence="3">
    <location>
        <begin position="449"/>
        <end position="458"/>
    </location>
</feature>
<feature type="compositionally biased region" description="Gly residues" evidence="3">
    <location>
        <begin position="420"/>
        <end position="430"/>
    </location>
</feature>
<dbReference type="PROSITE" id="PS51543">
    <property type="entry name" value="FYRC"/>
    <property type="match status" value="1"/>
</dbReference>
<feature type="compositionally biased region" description="Low complexity" evidence="3">
    <location>
        <begin position="519"/>
        <end position="533"/>
    </location>
</feature>
<organism evidence="4">
    <name type="scientific">Auxenochlorella protothecoides</name>
    <name type="common">Green microalga</name>
    <name type="synonym">Chlorella protothecoides</name>
    <dbReference type="NCBI Taxonomy" id="3075"/>
    <lineage>
        <taxon>Eukaryota</taxon>
        <taxon>Viridiplantae</taxon>
        <taxon>Chlorophyta</taxon>
        <taxon>core chlorophytes</taxon>
        <taxon>Trebouxiophyceae</taxon>
        <taxon>Chlorellales</taxon>
        <taxon>Chlorellaceae</taxon>
        <taxon>Auxenochlorella</taxon>
    </lineage>
</organism>
<feature type="region of interest" description="Disordered" evidence="3">
    <location>
        <begin position="1"/>
        <end position="37"/>
    </location>
</feature>
<sequence length="712" mass="73739">MATAALERHANQSTLDADDTMTPNDAENPHNEAAMDKSAGQDLQSLFAEGIACIATQKNDNLFQDLETRTLTTREQDIISQRVALQRRLFEEYEKREMVRKIQELREVCPQISEAAAARALELCNGSEDEAAAELVGNPAFRSRVMGPAHGNSAPSTAGQKSQQPWAAKPDPAVRPKLVDPGSLNHSVFVGAFRGKGYPSAGPGCKTTLSTLWARSLAATVPSTGDVSDPEGNRGALQDGSAAGEDAADSDATVSDGEGEATAVPATDGSTALDAGNITPMPQAPAHDAGASGNLVDEGADGALRYRLAVESHGKLRAARDSELKAARHGSSGVSQCDAVQSGPEPMPSPVQEVAERRDSGLAREPSPAASRDAGGAAGAAGDGPEAAPRRSPRRCRAAKAAALAVFLADGSDEEFWGQEGAGRGSGRGAGARPEAVGRGGRRRRPDAAGESEAQSSAPPSPARKRTRGAGEAGSGEAGDSGMPPSTGPPPPSSSEAEGERGADSETTLTDGGGERGARAAAGRPAAASPALRRSGRARPASPPPAQRGRGDARGAPPPAGVRAVSASGHTNRGRVKQKSHKSAELVDVGVLWPERGWHNAGYIFPLGFVSRTLFRSSVALDQLCVHDCYVQGEGGEHWPGPTFRVVARDRPDEPLVAKSCTGCWTGVLKRINAEIEARRAAGEDLPPPPKTAIAGPEYFGLNQTNIQEAVE</sequence>
<evidence type="ECO:0008006" key="5">
    <source>
        <dbReference type="Google" id="ProtNLM"/>
    </source>
</evidence>
<reference evidence="4" key="1">
    <citation type="submission" date="2015-08" db="EMBL/GenBank/DDBJ databases">
        <authorList>
            <person name="Babu N.S."/>
            <person name="Beckwith C.J."/>
            <person name="Beseler K.G."/>
            <person name="Brison A."/>
            <person name="Carone J.V."/>
            <person name="Caskin T.P."/>
            <person name="Diamond M."/>
            <person name="Durham M.E."/>
            <person name="Foxe J.M."/>
            <person name="Go M."/>
            <person name="Henderson B.A."/>
            <person name="Jones I.B."/>
            <person name="McGettigan J.A."/>
            <person name="Micheletti S.J."/>
            <person name="Nasrallah M.E."/>
            <person name="Ortiz D."/>
            <person name="Piller C.R."/>
            <person name="Privatt S.R."/>
            <person name="Schneider S.L."/>
            <person name="Sharp S."/>
            <person name="Smith T.C."/>
            <person name="Stanton J.D."/>
            <person name="Ullery H.E."/>
            <person name="Wilson R.J."/>
            <person name="Serrano M.G."/>
            <person name="Buck G."/>
            <person name="Lee V."/>
            <person name="Wang Y."/>
            <person name="Carvalho R."/>
            <person name="Voegtly L."/>
            <person name="Shi R."/>
            <person name="Duckworth R."/>
            <person name="Johnson A."/>
            <person name="Loviza R."/>
            <person name="Walstead R."/>
            <person name="Shah Z."/>
            <person name="Kiflezghi M."/>
            <person name="Wade K."/>
            <person name="Ball S.L."/>
            <person name="Bradley K.W."/>
            <person name="Asai D.J."/>
            <person name="Bowman C.A."/>
            <person name="Russell D.A."/>
            <person name="Pope W.H."/>
            <person name="Jacobs-Sera D."/>
            <person name="Hendrix R.W."/>
            <person name="Hatfull G.F."/>
        </authorList>
    </citation>
    <scope>NUCLEOTIDE SEQUENCE</scope>
</reference>
<feature type="non-terminal residue" evidence="4">
    <location>
        <position position="712"/>
    </location>
</feature>